<organism evidence="1">
    <name type="scientific">marine sediment metagenome</name>
    <dbReference type="NCBI Taxonomy" id="412755"/>
    <lineage>
        <taxon>unclassified sequences</taxon>
        <taxon>metagenomes</taxon>
        <taxon>ecological metagenomes</taxon>
    </lineage>
</organism>
<proteinExistence type="predicted"/>
<reference evidence="1" key="1">
    <citation type="journal article" date="2014" name="Front. Microbiol.">
        <title>High frequency of phylogenetically diverse reductive dehalogenase-homologous genes in deep subseafloor sedimentary metagenomes.</title>
        <authorList>
            <person name="Kawai M."/>
            <person name="Futagami T."/>
            <person name="Toyoda A."/>
            <person name="Takaki Y."/>
            <person name="Nishi S."/>
            <person name="Hori S."/>
            <person name="Arai W."/>
            <person name="Tsubouchi T."/>
            <person name="Morono Y."/>
            <person name="Uchiyama I."/>
            <person name="Ito T."/>
            <person name="Fujiyama A."/>
            <person name="Inagaki F."/>
            <person name="Takami H."/>
        </authorList>
    </citation>
    <scope>NUCLEOTIDE SEQUENCE</scope>
    <source>
        <strain evidence="1">Expedition CK06-06</strain>
    </source>
</reference>
<protein>
    <submittedName>
        <fullName evidence="1">Uncharacterized protein</fullName>
    </submittedName>
</protein>
<accession>X1TGB8</accession>
<comment type="caution">
    <text evidence="1">The sequence shown here is derived from an EMBL/GenBank/DDBJ whole genome shotgun (WGS) entry which is preliminary data.</text>
</comment>
<sequence length="58" mass="6336">MTLTGHFRLLPQSSPKVANVRVSGGSRGRTRTYDQAVNSRPFGEIGVIVFSLIIGDYL</sequence>
<gene>
    <name evidence="1" type="ORF">S12H4_17711</name>
</gene>
<name>X1TGB8_9ZZZZ</name>
<evidence type="ECO:0000313" key="1">
    <source>
        <dbReference type="EMBL" id="GAI86625.1"/>
    </source>
</evidence>
<dbReference type="AlphaFoldDB" id="X1TGB8"/>
<dbReference type="EMBL" id="BARW01008685">
    <property type="protein sequence ID" value="GAI86625.1"/>
    <property type="molecule type" value="Genomic_DNA"/>
</dbReference>